<organism evidence="4 5">
    <name type="scientific">Ostreobium quekettii</name>
    <dbReference type="NCBI Taxonomy" id="121088"/>
    <lineage>
        <taxon>Eukaryota</taxon>
        <taxon>Viridiplantae</taxon>
        <taxon>Chlorophyta</taxon>
        <taxon>core chlorophytes</taxon>
        <taxon>Ulvophyceae</taxon>
        <taxon>TCBD clade</taxon>
        <taxon>Bryopsidales</taxon>
        <taxon>Ostreobineae</taxon>
        <taxon>Ostreobiaceae</taxon>
        <taxon>Ostreobium</taxon>
    </lineage>
</organism>
<keyword evidence="3" id="KW-0418">Kinase</keyword>
<keyword evidence="5" id="KW-1185">Reference proteome</keyword>
<dbReference type="GO" id="GO:0004856">
    <property type="term" value="F:D-xylulokinase activity"/>
    <property type="evidence" value="ECO:0007669"/>
    <property type="project" value="TreeGrafter"/>
</dbReference>
<dbReference type="SUPFAM" id="SSF53067">
    <property type="entry name" value="Actin-like ATPase domain"/>
    <property type="match status" value="1"/>
</dbReference>
<comment type="caution">
    <text evidence="4">The sequence shown here is derived from an EMBL/GenBank/DDBJ whole genome shotgun (WGS) entry which is preliminary data.</text>
</comment>
<sequence>MAQAAGDGVAKARVDPLRPRVKSVASLLQAGTGGRTQRSALSAYRSGAEDKYYLGFDFGTSGARAKLIDDAGNVVIDKKCGYDSKHDRLDAQWERALDSLLEQMPESVLGRVSALAFDGTSATTMLIDRGTGEVLEQPKLYNEGQGLPAQERAKEMCPVGHAARASTSSLCKLLQWDFEGAWQRAESEGHVPGILHQADWLAAQFHGDWSCTDYTNSLKLGFDPGAEQYPQWLASQG</sequence>
<dbReference type="Gene3D" id="3.30.420.40">
    <property type="match status" value="1"/>
</dbReference>
<evidence type="ECO:0000313" key="4">
    <source>
        <dbReference type="EMBL" id="CAD7697259.1"/>
    </source>
</evidence>
<keyword evidence="2" id="KW-0808">Transferase</keyword>
<dbReference type="GO" id="GO:0019150">
    <property type="term" value="F:D-ribulokinase activity"/>
    <property type="evidence" value="ECO:0007669"/>
    <property type="project" value="TreeGrafter"/>
</dbReference>
<gene>
    <name evidence="4" type="ORF">OSTQU699_LOCUS2620</name>
</gene>
<dbReference type="InterPro" id="IPR043129">
    <property type="entry name" value="ATPase_NBD"/>
</dbReference>
<dbReference type="Proteomes" id="UP000708148">
    <property type="component" value="Unassembled WGS sequence"/>
</dbReference>
<dbReference type="PANTHER" id="PTHR10196">
    <property type="entry name" value="SUGAR KINASE"/>
    <property type="match status" value="1"/>
</dbReference>
<dbReference type="EMBL" id="CAJHUC010000632">
    <property type="protein sequence ID" value="CAD7697259.1"/>
    <property type="molecule type" value="Genomic_DNA"/>
</dbReference>
<dbReference type="OrthoDB" id="10262702at2759"/>
<comment type="similarity">
    <text evidence="1">Belongs to the FGGY kinase family.</text>
</comment>
<evidence type="ECO:0000256" key="2">
    <source>
        <dbReference type="ARBA" id="ARBA00022679"/>
    </source>
</evidence>
<evidence type="ECO:0008006" key="6">
    <source>
        <dbReference type="Google" id="ProtNLM"/>
    </source>
</evidence>
<dbReference type="GO" id="GO:0005997">
    <property type="term" value="P:xylulose metabolic process"/>
    <property type="evidence" value="ECO:0007669"/>
    <property type="project" value="TreeGrafter"/>
</dbReference>
<accession>A0A8S1ISQ3</accession>
<dbReference type="AlphaFoldDB" id="A0A8S1ISQ3"/>
<evidence type="ECO:0000313" key="5">
    <source>
        <dbReference type="Proteomes" id="UP000708148"/>
    </source>
</evidence>
<name>A0A8S1ISQ3_9CHLO</name>
<evidence type="ECO:0000256" key="3">
    <source>
        <dbReference type="ARBA" id="ARBA00022777"/>
    </source>
</evidence>
<reference evidence="4" key="1">
    <citation type="submission" date="2020-12" db="EMBL/GenBank/DDBJ databases">
        <authorList>
            <person name="Iha C."/>
        </authorList>
    </citation>
    <scope>NUCLEOTIDE SEQUENCE</scope>
</reference>
<proteinExistence type="inferred from homology"/>
<evidence type="ECO:0000256" key="1">
    <source>
        <dbReference type="ARBA" id="ARBA00009156"/>
    </source>
</evidence>
<protein>
    <recommendedName>
        <fullName evidence="6">Carbohydrate kinase FGGY N-terminal domain-containing protein</fullName>
    </recommendedName>
</protein>
<dbReference type="PANTHER" id="PTHR10196:SF80">
    <property type="entry name" value="D-RIBULOSE KINASE"/>
    <property type="match status" value="1"/>
</dbReference>
<dbReference type="GO" id="GO:0005829">
    <property type="term" value="C:cytosol"/>
    <property type="evidence" value="ECO:0007669"/>
    <property type="project" value="TreeGrafter"/>
</dbReference>